<dbReference type="Gene3D" id="3.55.50.10">
    <property type="entry name" value="Baseplate protein-like domains"/>
    <property type="match status" value="1"/>
</dbReference>
<organism evidence="1 2">
    <name type="scientific">Sorangium cellulosum</name>
    <name type="common">Polyangium cellulosum</name>
    <dbReference type="NCBI Taxonomy" id="56"/>
    <lineage>
        <taxon>Bacteria</taxon>
        <taxon>Pseudomonadati</taxon>
        <taxon>Myxococcota</taxon>
        <taxon>Polyangia</taxon>
        <taxon>Polyangiales</taxon>
        <taxon>Polyangiaceae</taxon>
        <taxon>Sorangium</taxon>
    </lineage>
</organism>
<proteinExistence type="predicted"/>
<protein>
    <recommendedName>
        <fullName evidence="3">Type IV secretion protein Rhs</fullName>
    </recommendedName>
</protein>
<evidence type="ECO:0000313" key="2">
    <source>
        <dbReference type="Proteomes" id="UP000075515"/>
    </source>
</evidence>
<dbReference type="EMBL" id="JEMC01000938">
    <property type="protein sequence ID" value="KYG00956.1"/>
    <property type="molecule type" value="Genomic_DNA"/>
</dbReference>
<dbReference type="Pfam" id="PF05954">
    <property type="entry name" value="Phage_GPD"/>
    <property type="match status" value="1"/>
</dbReference>
<comment type="caution">
    <text evidence="1">The sequence shown here is derived from an EMBL/GenBank/DDBJ whole genome shotgun (WGS) entry which is preliminary data.</text>
</comment>
<sequence length="179" mass="19963">MCRTRPSIDIHGVYRYDVELALDDPASLRGREIWKSRATLVFVVNGEETAVHGMVAELSQAQQLGRSGVSLHFALVPRVWDMTRAPARGTFLNRTVPDIIAQKLQAAGFVEGDDFVLHLSREHQPRERLVQHDRSDFDFIQELCRSAGLSLSFAHGDGRDVLVISDISDTERAQGSRGP</sequence>
<dbReference type="Proteomes" id="UP000075515">
    <property type="component" value="Unassembled WGS sequence"/>
</dbReference>
<evidence type="ECO:0000313" key="1">
    <source>
        <dbReference type="EMBL" id="KYG00956.1"/>
    </source>
</evidence>
<dbReference type="AlphaFoldDB" id="A0A150T8B7"/>
<name>A0A150T8B7_SORCE</name>
<evidence type="ECO:0008006" key="3">
    <source>
        <dbReference type="Google" id="ProtNLM"/>
    </source>
</evidence>
<dbReference type="SUPFAM" id="SSF69279">
    <property type="entry name" value="Phage tail proteins"/>
    <property type="match status" value="1"/>
</dbReference>
<dbReference type="Gene3D" id="2.30.110.50">
    <property type="match status" value="1"/>
</dbReference>
<accession>A0A150T8B7</accession>
<gene>
    <name evidence="1" type="ORF">BE18_38550</name>
</gene>
<reference evidence="1 2" key="1">
    <citation type="submission" date="2014-02" db="EMBL/GenBank/DDBJ databases">
        <title>The small core and large imbalanced accessory genome model reveals a collaborative survival strategy of Sorangium cellulosum strains in nature.</title>
        <authorList>
            <person name="Han K."/>
            <person name="Peng R."/>
            <person name="Blom J."/>
            <person name="Li Y.-Z."/>
        </authorList>
    </citation>
    <scope>NUCLEOTIDE SEQUENCE [LARGE SCALE GENOMIC DNA]</scope>
    <source>
        <strain evidence="1 2">So0149</strain>
    </source>
</reference>